<dbReference type="Proteomes" id="UP000198287">
    <property type="component" value="Unassembled WGS sequence"/>
</dbReference>
<keyword evidence="3 7" id="KW-0812">Transmembrane</keyword>
<keyword evidence="4 7" id="KW-1133">Transmembrane helix</keyword>
<dbReference type="EMBL" id="LNIX01000017">
    <property type="protein sequence ID" value="OXA45670.1"/>
    <property type="molecule type" value="Genomic_DNA"/>
</dbReference>
<keyword evidence="5 7" id="KW-0472">Membrane</keyword>
<comment type="caution">
    <text evidence="8">The sequence shown here is derived from an EMBL/GenBank/DDBJ whole genome shotgun (WGS) entry which is preliminary data.</text>
</comment>
<evidence type="ECO:0000313" key="8">
    <source>
        <dbReference type="EMBL" id="OXA45670.1"/>
    </source>
</evidence>
<evidence type="ECO:0000256" key="1">
    <source>
        <dbReference type="ARBA" id="ARBA00004141"/>
    </source>
</evidence>
<sequence length="196" mass="21662">MSSDGLRNRKSGMLAMGGEAEQDVAPPPSGDPGSVGDNKKLPDLIEKLQVDVDDVILSEAAVAEMEMKMATCGESGPPVEEQGATTTFPPRHQCFYARGSGRERDEYTLTQFQAHHDDEIPWKGGLLAIFLFLVGVGLFIVSGVRLVYKEPFLDRIAPLWFLGLIGFIPGAYHTFYFTGGLLRYYSFTDMPQFNFN</sequence>
<dbReference type="OrthoDB" id="5597044at2759"/>
<comment type="subcellular location">
    <subcellularLocation>
        <location evidence="1">Membrane</location>
        <topology evidence="1">Multi-pass membrane protein</topology>
    </subcellularLocation>
</comment>
<name>A0A226DKM1_FOLCA</name>
<comment type="similarity">
    <text evidence="2">Belongs to the TMEM134/TMEM230 family.</text>
</comment>
<feature type="transmembrane region" description="Helical" evidence="7">
    <location>
        <begin position="126"/>
        <end position="148"/>
    </location>
</feature>
<evidence type="ECO:0000256" key="6">
    <source>
        <dbReference type="SAM" id="MobiDB-lite"/>
    </source>
</evidence>
<evidence type="ECO:0000256" key="2">
    <source>
        <dbReference type="ARBA" id="ARBA00007743"/>
    </source>
</evidence>
<gene>
    <name evidence="8" type="ORF">Fcan01_19561</name>
</gene>
<keyword evidence="9" id="KW-1185">Reference proteome</keyword>
<dbReference type="InterPro" id="IPR008590">
    <property type="entry name" value="TMEM_230/134"/>
</dbReference>
<evidence type="ECO:0008006" key="10">
    <source>
        <dbReference type="Google" id="ProtNLM"/>
    </source>
</evidence>
<evidence type="ECO:0000256" key="3">
    <source>
        <dbReference type="ARBA" id="ARBA00022692"/>
    </source>
</evidence>
<proteinExistence type="inferred from homology"/>
<organism evidence="8 9">
    <name type="scientific">Folsomia candida</name>
    <name type="common">Springtail</name>
    <dbReference type="NCBI Taxonomy" id="158441"/>
    <lineage>
        <taxon>Eukaryota</taxon>
        <taxon>Metazoa</taxon>
        <taxon>Ecdysozoa</taxon>
        <taxon>Arthropoda</taxon>
        <taxon>Hexapoda</taxon>
        <taxon>Collembola</taxon>
        <taxon>Entomobryomorpha</taxon>
        <taxon>Isotomoidea</taxon>
        <taxon>Isotomidae</taxon>
        <taxon>Proisotominae</taxon>
        <taxon>Folsomia</taxon>
    </lineage>
</organism>
<dbReference type="Pfam" id="PF05915">
    <property type="entry name" value="TMEM_230_134"/>
    <property type="match status" value="1"/>
</dbReference>
<dbReference type="AlphaFoldDB" id="A0A226DKM1"/>
<evidence type="ECO:0000256" key="4">
    <source>
        <dbReference type="ARBA" id="ARBA00022989"/>
    </source>
</evidence>
<reference evidence="8 9" key="1">
    <citation type="submission" date="2015-12" db="EMBL/GenBank/DDBJ databases">
        <title>The genome of Folsomia candida.</title>
        <authorList>
            <person name="Faddeeva A."/>
            <person name="Derks M.F."/>
            <person name="Anvar Y."/>
            <person name="Smit S."/>
            <person name="Van Straalen N."/>
            <person name="Roelofs D."/>
        </authorList>
    </citation>
    <scope>NUCLEOTIDE SEQUENCE [LARGE SCALE GENOMIC DNA]</scope>
    <source>
        <strain evidence="8 9">VU population</strain>
        <tissue evidence="8">Whole body</tissue>
    </source>
</reference>
<feature type="region of interest" description="Disordered" evidence="6">
    <location>
        <begin position="1"/>
        <end position="40"/>
    </location>
</feature>
<evidence type="ECO:0000313" key="9">
    <source>
        <dbReference type="Proteomes" id="UP000198287"/>
    </source>
</evidence>
<evidence type="ECO:0000256" key="7">
    <source>
        <dbReference type="SAM" id="Phobius"/>
    </source>
</evidence>
<feature type="transmembrane region" description="Helical" evidence="7">
    <location>
        <begin position="160"/>
        <end position="182"/>
    </location>
</feature>
<protein>
    <recommendedName>
        <fullName evidence="10">Transmembrane protein 230</fullName>
    </recommendedName>
</protein>
<accession>A0A226DKM1</accession>
<dbReference type="GO" id="GO:0016020">
    <property type="term" value="C:membrane"/>
    <property type="evidence" value="ECO:0007669"/>
    <property type="project" value="UniProtKB-SubCell"/>
</dbReference>
<evidence type="ECO:0000256" key="5">
    <source>
        <dbReference type="ARBA" id="ARBA00023136"/>
    </source>
</evidence>